<protein>
    <submittedName>
        <fullName evidence="1">Uncharacterized protein</fullName>
    </submittedName>
</protein>
<accession>A0ABQ6J906</accession>
<comment type="caution">
    <text evidence="1">The sequence shown here is derived from an EMBL/GenBank/DDBJ whole genome shotgun (WGS) entry which is preliminary data.</text>
</comment>
<name>A0ABQ6J906_9GAMM</name>
<evidence type="ECO:0000313" key="1">
    <source>
        <dbReference type="EMBL" id="GMA84653.1"/>
    </source>
</evidence>
<evidence type="ECO:0000313" key="2">
    <source>
        <dbReference type="Proteomes" id="UP001157046"/>
    </source>
</evidence>
<sequence>MGGKVCNLNDEHKHSQLNFVSPGQRHALQDGAILAKRMLEAAKPMRWSTEIRNCEAVGAVTLNPDKAPEEGVINAAIFKQRVTTILKNTDRAKAKSKGERCKGQMVNAGA</sequence>
<organism evidence="1 2">
    <name type="scientific">Shewanella glacialipiscicola</name>
    <dbReference type="NCBI Taxonomy" id="614069"/>
    <lineage>
        <taxon>Bacteria</taxon>
        <taxon>Pseudomonadati</taxon>
        <taxon>Pseudomonadota</taxon>
        <taxon>Gammaproteobacteria</taxon>
        <taxon>Alteromonadales</taxon>
        <taxon>Shewanellaceae</taxon>
        <taxon>Shewanella</taxon>
    </lineage>
</organism>
<dbReference type="EMBL" id="BSUY01000004">
    <property type="protein sequence ID" value="GMA84653.1"/>
    <property type="molecule type" value="Genomic_DNA"/>
</dbReference>
<keyword evidence="2" id="KW-1185">Reference proteome</keyword>
<proteinExistence type="predicted"/>
<dbReference type="Proteomes" id="UP001157046">
    <property type="component" value="Unassembled WGS sequence"/>
</dbReference>
<reference evidence="2" key="1">
    <citation type="journal article" date="2019" name="Int. J. Syst. Evol. Microbiol.">
        <title>The Global Catalogue of Microorganisms (GCM) 10K type strain sequencing project: providing services to taxonomists for standard genome sequencing and annotation.</title>
        <authorList>
            <consortium name="The Broad Institute Genomics Platform"/>
            <consortium name="The Broad Institute Genome Sequencing Center for Infectious Disease"/>
            <person name="Wu L."/>
            <person name="Ma J."/>
        </authorList>
    </citation>
    <scope>NUCLEOTIDE SEQUENCE [LARGE SCALE GENOMIC DNA]</scope>
    <source>
        <strain evidence="2">NBRC 102030</strain>
    </source>
</reference>
<gene>
    <name evidence="1" type="ORF">GCM10025855_41880</name>
</gene>